<name>X1D2Y2_9ZZZZ</name>
<sequence length="79" mass="9371">MVEVYKFYREHDVEGADRFKEAAVRVTWWIIQNTYSEENTFFLKEPPKAIGGSFWNYENRYVRTDSVCHAVNAYVGIIN</sequence>
<reference evidence="1" key="1">
    <citation type="journal article" date="2014" name="Front. Microbiol.">
        <title>High frequency of phylogenetically diverse reductive dehalogenase-homologous genes in deep subseafloor sedimentary metagenomes.</title>
        <authorList>
            <person name="Kawai M."/>
            <person name="Futagami T."/>
            <person name="Toyoda A."/>
            <person name="Takaki Y."/>
            <person name="Nishi S."/>
            <person name="Hori S."/>
            <person name="Arai W."/>
            <person name="Tsubouchi T."/>
            <person name="Morono Y."/>
            <person name="Uchiyama I."/>
            <person name="Ito T."/>
            <person name="Fujiyama A."/>
            <person name="Inagaki F."/>
            <person name="Takami H."/>
        </authorList>
    </citation>
    <scope>NUCLEOTIDE SEQUENCE</scope>
    <source>
        <strain evidence="1">Expedition CK06-06</strain>
    </source>
</reference>
<evidence type="ECO:0000313" key="1">
    <source>
        <dbReference type="EMBL" id="GAH15131.1"/>
    </source>
</evidence>
<feature type="non-terminal residue" evidence="1">
    <location>
        <position position="79"/>
    </location>
</feature>
<accession>X1D2Y2</accession>
<proteinExistence type="predicted"/>
<gene>
    <name evidence="1" type="ORF">S01H4_60270</name>
</gene>
<dbReference type="AlphaFoldDB" id="X1D2Y2"/>
<dbReference type="EMBL" id="BART01035505">
    <property type="protein sequence ID" value="GAH15131.1"/>
    <property type="molecule type" value="Genomic_DNA"/>
</dbReference>
<protein>
    <submittedName>
        <fullName evidence="1">Uncharacterized protein</fullName>
    </submittedName>
</protein>
<comment type="caution">
    <text evidence="1">The sequence shown here is derived from an EMBL/GenBank/DDBJ whole genome shotgun (WGS) entry which is preliminary data.</text>
</comment>
<organism evidence="1">
    <name type="scientific">marine sediment metagenome</name>
    <dbReference type="NCBI Taxonomy" id="412755"/>
    <lineage>
        <taxon>unclassified sequences</taxon>
        <taxon>metagenomes</taxon>
        <taxon>ecological metagenomes</taxon>
    </lineage>
</organism>